<gene>
    <name evidence="2" type="ORF">AVEN_162013_1</name>
</gene>
<feature type="transmembrane region" description="Helical" evidence="1">
    <location>
        <begin position="30"/>
        <end position="50"/>
    </location>
</feature>
<keyword evidence="1" id="KW-0812">Transmembrane</keyword>
<keyword evidence="1" id="KW-1133">Transmembrane helix</keyword>
<dbReference type="Proteomes" id="UP000499080">
    <property type="component" value="Unassembled WGS sequence"/>
</dbReference>
<sequence length="94" mass="10162">MHGDCVSGWGRISGGLAAPCGRQLKLTRMVVVYLSLLAAPYFSVSQALLLDLGGYGKVKLAVNDIHNLLPVSQPFILQKFITVLSIWIQADCTC</sequence>
<name>A0A4Y2F6S8_ARAVE</name>
<evidence type="ECO:0000256" key="1">
    <source>
        <dbReference type="SAM" id="Phobius"/>
    </source>
</evidence>
<proteinExistence type="predicted"/>
<keyword evidence="3" id="KW-1185">Reference proteome</keyword>
<keyword evidence="1" id="KW-0472">Membrane</keyword>
<accession>A0A4Y2F6S8</accession>
<dbReference type="AlphaFoldDB" id="A0A4Y2F6S8"/>
<protein>
    <submittedName>
        <fullName evidence="2">Uncharacterized protein</fullName>
    </submittedName>
</protein>
<dbReference type="EMBL" id="BGPR01000815">
    <property type="protein sequence ID" value="GBM36567.1"/>
    <property type="molecule type" value="Genomic_DNA"/>
</dbReference>
<evidence type="ECO:0000313" key="3">
    <source>
        <dbReference type="Proteomes" id="UP000499080"/>
    </source>
</evidence>
<organism evidence="2 3">
    <name type="scientific">Araneus ventricosus</name>
    <name type="common">Orbweaver spider</name>
    <name type="synonym">Epeira ventricosa</name>
    <dbReference type="NCBI Taxonomy" id="182803"/>
    <lineage>
        <taxon>Eukaryota</taxon>
        <taxon>Metazoa</taxon>
        <taxon>Ecdysozoa</taxon>
        <taxon>Arthropoda</taxon>
        <taxon>Chelicerata</taxon>
        <taxon>Arachnida</taxon>
        <taxon>Araneae</taxon>
        <taxon>Araneomorphae</taxon>
        <taxon>Entelegynae</taxon>
        <taxon>Araneoidea</taxon>
        <taxon>Araneidae</taxon>
        <taxon>Araneus</taxon>
    </lineage>
</organism>
<reference evidence="2 3" key="1">
    <citation type="journal article" date="2019" name="Sci. Rep.">
        <title>Orb-weaving spider Araneus ventricosus genome elucidates the spidroin gene catalogue.</title>
        <authorList>
            <person name="Kono N."/>
            <person name="Nakamura H."/>
            <person name="Ohtoshi R."/>
            <person name="Moran D.A.P."/>
            <person name="Shinohara A."/>
            <person name="Yoshida Y."/>
            <person name="Fujiwara M."/>
            <person name="Mori M."/>
            <person name="Tomita M."/>
            <person name="Arakawa K."/>
        </authorList>
    </citation>
    <scope>NUCLEOTIDE SEQUENCE [LARGE SCALE GENOMIC DNA]</scope>
</reference>
<comment type="caution">
    <text evidence="2">The sequence shown here is derived from an EMBL/GenBank/DDBJ whole genome shotgun (WGS) entry which is preliminary data.</text>
</comment>
<evidence type="ECO:0000313" key="2">
    <source>
        <dbReference type="EMBL" id="GBM36567.1"/>
    </source>
</evidence>